<keyword evidence="2 5" id="KW-0479">Metal-binding</keyword>
<dbReference type="PANTHER" id="PTHR46300">
    <property type="entry name" value="P450, PUTATIVE (EUROFUNG)-RELATED-RELATED"/>
    <property type="match status" value="1"/>
</dbReference>
<evidence type="ECO:0000256" key="4">
    <source>
        <dbReference type="ARBA" id="ARBA00023004"/>
    </source>
</evidence>
<dbReference type="PRINTS" id="PR00463">
    <property type="entry name" value="EP450I"/>
</dbReference>
<keyword evidence="3" id="KW-0560">Oxidoreductase</keyword>
<dbReference type="GO" id="GO:0016705">
    <property type="term" value="F:oxidoreductase activity, acting on paired donors, with incorporation or reduction of molecular oxygen"/>
    <property type="evidence" value="ECO:0007669"/>
    <property type="project" value="InterPro"/>
</dbReference>
<dbReference type="PANTHER" id="PTHR46300:SF9">
    <property type="entry name" value="P450, PUTATIVE-RELATED"/>
    <property type="match status" value="1"/>
</dbReference>
<dbReference type="GO" id="GO:0020037">
    <property type="term" value="F:heme binding"/>
    <property type="evidence" value="ECO:0007669"/>
    <property type="project" value="InterPro"/>
</dbReference>
<dbReference type="InterPro" id="IPR001128">
    <property type="entry name" value="Cyt_P450"/>
</dbReference>
<evidence type="ECO:0000256" key="2">
    <source>
        <dbReference type="ARBA" id="ARBA00022723"/>
    </source>
</evidence>
<dbReference type="Gene3D" id="1.10.630.10">
    <property type="entry name" value="Cytochrome P450"/>
    <property type="match status" value="1"/>
</dbReference>
<comment type="cofactor">
    <cofactor evidence="5">
        <name>heme</name>
        <dbReference type="ChEBI" id="CHEBI:30413"/>
    </cofactor>
</comment>
<sequence length="541" mass="60712">MLIAELVQGLVNEATHRPTEFLAKFLGVAVLVYFIANEVVRSKARLPAWHGPKGLPVIGNLHQLGGNASQVYKDWAKEFGAVYQVQLGNLPVLVVNTAAAAKVMFGNNSQATASRPELYTFHKIVANTAGTTIGTSPYNESLKRRRKGAASALNRPSIETYIPHLDLETRDFLKDALNYGKAGKVTVDPLPLVQRLSLSLAVTLNWGMRFPSHDDGLFKEITTVEGEISRTRSVTDNMQDYIPLLRYNPFSAGKRHAVEMRIRRDKYLSKLNGDLEEKIRNGTHEPCIQANVMLDEEAKLNNVELTSISLTMLSAGFETFTAVSTWGIGFLATHPEIQQKAFEAIRKTYDEGNPLCDARDDQTIPYLRALVRECLRYELDATLLTICDIWLTFLLRFFTVLRLSLPRATNKEFMYEGKLVPKGTVVFLNSWACNMDGDLWHDPEVFRPERWLENPEAPMFTYGMGYRMCAGTMLANRELYITFLRMLASFELSSTDKIDTDPITGAADLTNLIITPGSYKVTFTPRNESALRAALETEVVH</sequence>
<evidence type="ECO:0000313" key="6">
    <source>
        <dbReference type="EMBL" id="KAK1727871.1"/>
    </source>
</evidence>
<evidence type="ECO:0000256" key="3">
    <source>
        <dbReference type="ARBA" id="ARBA00023002"/>
    </source>
</evidence>
<dbReference type="InterPro" id="IPR036396">
    <property type="entry name" value="Cyt_P450_sf"/>
</dbReference>
<proteinExistence type="inferred from homology"/>
<comment type="caution">
    <text evidence="6">The sequence shown here is derived from an EMBL/GenBank/DDBJ whole genome shotgun (WGS) entry which is preliminary data.</text>
</comment>
<dbReference type="AlphaFoldDB" id="A0AAD8UV59"/>
<dbReference type="Proteomes" id="UP001244207">
    <property type="component" value="Unassembled WGS sequence"/>
</dbReference>
<keyword evidence="4 5" id="KW-0408">Iron</keyword>
<dbReference type="GO" id="GO:0004497">
    <property type="term" value="F:monooxygenase activity"/>
    <property type="evidence" value="ECO:0007669"/>
    <property type="project" value="InterPro"/>
</dbReference>
<dbReference type="SUPFAM" id="SSF48264">
    <property type="entry name" value="Cytochrome P450"/>
    <property type="match status" value="1"/>
</dbReference>
<evidence type="ECO:0000256" key="1">
    <source>
        <dbReference type="ARBA" id="ARBA00010617"/>
    </source>
</evidence>
<gene>
    <name evidence="6" type="ORF">BDZ83DRAFT_571559</name>
</gene>
<dbReference type="GeneID" id="85388320"/>
<dbReference type="InterPro" id="IPR002401">
    <property type="entry name" value="Cyt_P450_E_grp-I"/>
</dbReference>
<dbReference type="Pfam" id="PF00067">
    <property type="entry name" value="p450"/>
    <property type="match status" value="2"/>
</dbReference>
<keyword evidence="7" id="KW-1185">Reference proteome</keyword>
<dbReference type="EMBL" id="JAHMHS010000021">
    <property type="protein sequence ID" value="KAK1727871.1"/>
    <property type="molecule type" value="Genomic_DNA"/>
</dbReference>
<keyword evidence="5" id="KW-0349">Heme</keyword>
<evidence type="ECO:0000313" key="7">
    <source>
        <dbReference type="Proteomes" id="UP001244207"/>
    </source>
</evidence>
<feature type="binding site" description="axial binding residue" evidence="5">
    <location>
        <position position="469"/>
    </location>
    <ligand>
        <name>heme</name>
        <dbReference type="ChEBI" id="CHEBI:30413"/>
    </ligand>
    <ligandPart>
        <name>Fe</name>
        <dbReference type="ChEBI" id="CHEBI:18248"/>
    </ligandPart>
</feature>
<dbReference type="GO" id="GO:0005506">
    <property type="term" value="F:iron ion binding"/>
    <property type="evidence" value="ECO:0007669"/>
    <property type="project" value="InterPro"/>
</dbReference>
<accession>A0AAD8UV59</accession>
<comment type="similarity">
    <text evidence="1">Belongs to the cytochrome P450 family.</text>
</comment>
<reference evidence="6" key="1">
    <citation type="submission" date="2021-12" db="EMBL/GenBank/DDBJ databases">
        <title>Comparative genomics, transcriptomics and evolutionary studies reveal genomic signatures of adaptation to plant cell wall in hemibiotrophic fungi.</title>
        <authorList>
            <consortium name="DOE Joint Genome Institute"/>
            <person name="Baroncelli R."/>
            <person name="Diaz J.F."/>
            <person name="Benocci T."/>
            <person name="Peng M."/>
            <person name="Battaglia E."/>
            <person name="Haridas S."/>
            <person name="Andreopoulos W."/>
            <person name="Labutti K."/>
            <person name="Pangilinan J."/>
            <person name="Floch G.L."/>
            <person name="Makela M.R."/>
            <person name="Henrissat B."/>
            <person name="Grigoriev I.V."/>
            <person name="Crouch J.A."/>
            <person name="De Vries R.P."/>
            <person name="Sukno S.A."/>
            <person name="Thon M.R."/>
        </authorList>
    </citation>
    <scope>NUCLEOTIDE SEQUENCE</scope>
    <source>
        <strain evidence="6">CBS 112980</strain>
    </source>
</reference>
<name>A0AAD8UV59_GLOAC</name>
<evidence type="ECO:0000256" key="5">
    <source>
        <dbReference type="PIRSR" id="PIRSR602401-1"/>
    </source>
</evidence>
<organism evidence="6 7">
    <name type="scientific">Glomerella acutata</name>
    <name type="common">Colletotrichum acutatum</name>
    <dbReference type="NCBI Taxonomy" id="27357"/>
    <lineage>
        <taxon>Eukaryota</taxon>
        <taxon>Fungi</taxon>
        <taxon>Dikarya</taxon>
        <taxon>Ascomycota</taxon>
        <taxon>Pezizomycotina</taxon>
        <taxon>Sordariomycetes</taxon>
        <taxon>Hypocreomycetidae</taxon>
        <taxon>Glomerellales</taxon>
        <taxon>Glomerellaceae</taxon>
        <taxon>Colletotrichum</taxon>
        <taxon>Colletotrichum acutatum species complex</taxon>
    </lineage>
</organism>
<dbReference type="RefSeq" id="XP_060367926.1">
    <property type="nucleotide sequence ID" value="XM_060504421.1"/>
</dbReference>
<protein>
    <submittedName>
        <fullName evidence="6">Cytochrome P450</fullName>
    </submittedName>
</protein>
<dbReference type="InterPro" id="IPR050364">
    <property type="entry name" value="Cytochrome_P450_fung"/>
</dbReference>